<dbReference type="AlphaFoldDB" id="A0A2U2HIX4"/>
<organism evidence="1 2">
    <name type="scientific">Massilia glaciei</name>
    <dbReference type="NCBI Taxonomy" id="1524097"/>
    <lineage>
        <taxon>Bacteria</taxon>
        <taxon>Pseudomonadati</taxon>
        <taxon>Pseudomonadota</taxon>
        <taxon>Betaproteobacteria</taxon>
        <taxon>Burkholderiales</taxon>
        <taxon>Oxalobacteraceae</taxon>
        <taxon>Telluria group</taxon>
        <taxon>Massilia</taxon>
    </lineage>
</organism>
<dbReference type="Gene3D" id="3.40.50.10110">
    <property type="entry name" value="DNA polymerase III subunit chi"/>
    <property type="match status" value="1"/>
</dbReference>
<dbReference type="PANTHER" id="PTHR38767">
    <property type="entry name" value="DNA POLYMERASE III SUBUNIT CHI"/>
    <property type="match status" value="1"/>
</dbReference>
<comment type="caution">
    <text evidence="1">The sequence shown here is derived from an EMBL/GenBank/DDBJ whole genome shotgun (WGS) entry which is preliminary data.</text>
</comment>
<dbReference type="SUPFAM" id="SSF102400">
    <property type="entry name" value="DNA polymerase III chi subunit"/>
    <property type="match status" value="1"/>
</dbReference>
<evidence type="ECO:0000313" key="2">
    <source>
        <dbReference type="Proteomes" id="UP000241421"/>
    </source>
</evidence>
<name>A0A2U2HIX4_9BURK</name>
<dbReference type="GO" id="GO:0003677">
    <property type="term" value="F:DNA binding"/>
    <property type="evidence" value="ECO:0007669"/>
    <property type="project" value="InterPro"/>
</dbReference>
<sequence length="145" mass="15972">MTRIDFHTNLPDKLNYACRLARKAWAVKGRVVLLARDRAEAAELDAALWTLADTDFLPHAMAGDALAAQSPLLVSYAGDPGFGAALPHHDMLINLGREIPDGFERFGRVFEIISTDEDDAAAGRQRYLAYKKNSYPLTHFVAGKS</sequence>
<dbReference type="OrthoDB" id="5297568at2"/>
<evidence type="ECO:0000313" key="1">
    <source>
        <dbReference type="EMBL" id="PWF46784.1"/>
    </source>
</evidence>
<dbReference type="Proteomes" id="UP000241421">
    <property type="component" value="Unassembled WGS sequence"/>
</dbReference>
<protein>
    <submittedName>
        <fullName evidence="1">DNA polymerase III subunit chi</fullName>
    </submittedName>
</protein>
<dbReference type="GO" id="GO:0032298">
    <property type="term" value="P:positive regulation of DNA-templated DNA replication initiation"/>
    <property type="evidence" value="ECO:0007669"/>
    <property type="project" value="TreeGrafter"/>
</dbReference>
<dbReference type="InterPro" id="IPR036768">
    <property type="entry name" value="PolIII_chi_sf"/>
</dbReference>
<dbReference type="InterPro" id="IPR007459">
    <property type="entry name" value="DNA_pol3_chi"/>
</dbReference>
<dbReference type="PANTHER" id="PTHR38767:SF1">
    <property type="entry name" value="DNA POLYMERASE III SUBUNIT CHI"/>
    <property type="match status" value="1"/>
</dbReference>
<proteinExistence type="predicted"/>
<reference evidence="1 2" key="1">
    <citation type="submission" date="2018-04" db="EMBL/GenBank/DDBJ databases">
        <title>Massilia violaceinigra sp. nov., a novel purple-pigmented bacterium isolated from Tianshan glacier, Xinjiang, China.</title>
        <authorList>
            <person name="Wang H."/>
        </authorList>
    </citation>
    <scope>NUCLEOTIDE SEQUENCE [LARGE SCALE GENOMIC DNA]</scope>
    <source>
        <strain evidence="1 2">B448-2</strain>
    </source>
</reference>
<dbReference type="GO" id="GO:0003887">
    <property type="term" value="F:DNA-directed DNA polymerase activity"/>
    <property type="evidence" value="ECO:0007669"/>
    <property type="project" value="InterPro"/>
</dbReference>
<dbReference type="Pfam" id="PF04364">
    <property type="entry name" value="DNA_pol3_chi"/>
    <property type="match status" value="1"/>
</dbReference>
<dbReference type="GO" id="GO:0006260">
    <property type="term" value="P:DNA replication"/>
    <property type="evidence" value="ECO:0007669"/>
    <property type="project" value="InterPro"/>
</dbReference>
<dbReference type="EMBL" id="PXWF02000240">
    <property type="protein sequence ID" value="PWF46784.1"/>
    <property type="molecule type" value="Genomic_DNA"/>
</dbReference>
<gene>
    <name evidence="1" type="ORF">C7C56_015420</name>
</gene>
<dbReference type="RefSeq" id="WP_106758262.1">
    <property type="nucleotide sequence ID" value="NZ_PXWF02000240.1"/>
</dbReference>
<accession>A0A2U2HIX4</accession>
<keyword evidence="2" id="KW-1185">Reference proteome</keyword>